<dbReference type="Proteomes" id="UP001159363">
    <property type="component" value="Chromosome 8"/>
</dbReference>
<reference evidence="2 3" key="1">
    <citation type="submission" date="2023-02" db="EMBL/GenBank/DDBJ databases">
        <title>LHISI_Scaffold_Assembly.</title>
        <authorList>
            <person name="Stuart O.P."/>
            <person name="Cleave R."/>
            <person name="Magrath M.J.L."/>
            <person name="Mikheyev A.S."/>
        </authorList>
    </citation>
    <scope>NUCLEOTIDE SEQUENCE [LARGE SCALE GENOMIC DNA]</scope>
    <source>
        <strain evidence="2">Daus_M_001</strain>
        <tissue evidence="2">Leg muscle</tissue>
    </source>
</reference>
<evidence type="ECO:0000313" key="3">
    <source>
        <dbReference type="Proteomes" id="UP001159363"/>
    </source>
</evidence>
<organism evidence="2 3">
    <name type="scientific">Dryococelus australis</name>
    <dbReference type="NCBI Taxonomy" id="614101"/>
    <lineage>
        <taxon>Eukaryota</taxon>
        <taxon>Metazoa</taxon>
        <taxon>Ecdysozoa</taxon>
        <taxon>Arthropoda</taxon>
        <taxon>Hexapoda</taxon>
        <taxon>Insecta</taxon>
        <taxon>Pterygota</taxon>
        <taxon>Neoptera</taxon>
        <taxon>Polyneoptera</taxon>
        <taxon>Phasmatodea</taxon>
        <taxon>Verophasmatodea</taxon>
        <taxon>Anareolatae</taxon>
        <taxon>Phasmatidae</taxon>
        <taxon>Eurycanthinae</taxon>
        <taxon>Dryococelus</taxon>
    </lineage>
</organism>
<evidence type="ECO:0000313" key="2">
    <source>
        <dbReference type="EMBL" id="KAJ8874794.1"/>
    </source>
</evidence>
<gene>
    <name evidence="2" type="ORF">PR048_022683</name>
</gene>
<protein>
    <submittedName>
        <fullName evidence="2">Uncharacterized protein</fullName>
    </submittedName>
</protein>
<keyword evidence="3" id="KW-1185">Reference proteome</keyword>
<name>A0ABQ9GS28_9NEOP</name>
<feature type="region of interest" description="Disordered" evidence="1">
    <location>
        <begin position="42"/>
        <end position="63"/>
    </location>
</feature>
<proteinExistence type="predicted"/>
<evidence type="ECO:0000256" key="1">
    <source>
        <dbReference type="SAM" id="MobiDB-lite"/>
    </source>
</evidence>
<comment type="caution">
    <text evidence="2">The sequence shown here is derived from an EMBL/GenBank/DDBJ whole genome shotgun (WGS) entry which is preliminary data.</text>
</comment>
<sequence length="167" mass="18693">MAKDRRLCINCLQAAHKVKNCRSTKSCLFCNAHYKTMLHFPSDKPNTTGARSAQDKVPLDTPSNEDITLSDLSSFIKDLQPSAVMLSTAVDYVQDGCGNCGPRRNPSIPPNGLSHTPLKRAKYVSSCIITPSRRKEPCLHIRALVFPQIISHIPSTFIKRYAWEHTR</sequence>
<dbReference type="EMBL" id="JARBHB010000009">
    <property type="protein sequence ID" value="KAJ8874794.1"/>
    <property type="molecule type" value="Genomic_DNA"/>
</dbReference>
<accession>A0ABQ9GS28</accession>